<keyword evidence="1" id="KW-0378">Hydrolase</keyword>
<evidence type="ECO:0000313" key="1">
    <source>
        <dbReference type="EMBL" id="MET4683719.1"/>
    </source>
</evidence>
<dbReference type="RefSeq" id="WP_354088674.1">
    <property type="nucleotide sequence ID" value="NZ_JBEPTF010000002.1"/>
</dbReference>
<keyword evidence="2" id="KW-1185">Reference proteome</keyword>
<comment type="caution">
    <text evidence="1">The sequence shown here is derived from an EMBL/GenBank/DDBJ whole genome shotgun (WGS) entry which is preliminary data.</text>
</comment>
<organism evidence="1 2">
    <name type="scientific">Brevundimonas faecalis</name>
    <dbReference type="NCBI Taxonomy" id="947378"/>
    <lineage>
        <taxon>Bacteria</taxon>
        <taxon>Pseudomonadati</taxon>
        <taxon>Pseudomonadota</taxon>
        <taxon>Alphaproteobacteria</taxon>
        <taxon>Caulobacterales</taxon>
        <taxon>Caulobacteraceae</taxon>
        <taxon>Brevundimonas</taxon>
    </lineage>
</organism>
<sequence>MSDRTFPKPANVGRSDAARTVLITALRPPTQDFEAARAWIKQQREQHLSDRAVDAVDQILNWIEISAQAADWQSAPFGAPVCLGVDLAEDAPQELKDWAGEWSRLEIERLNAVIALYAKAVGRWQKQAVVAEAELATLRPQPQACEEAQPIALAVGSAPRDGTVLRLNVRYNADNREEAWTPLEDSEESWTIGFNNFDNTGDDRWQFVGWDWSQDQLLEATGGTVIGWLPFHSHTAKAPAPAPMNWVSRVMEIREEGDGVWQACSGCQESVDGYVSTQDYPYSAAFGCQPGGGCSECGGLGVKWDTTDYDAMATSMLADMEAEEGRADALTVADLRPEVMTFALLMERQLRENDWKGGWSDDAPEALLKRLREETSELTQEIENAGDRVWRDWDPDAYAKAGPSAPAVIVRFRPHKGWFCANIHTPKRFNPDADATARIGSEAADVANFAMMIADNAGALSASARGEAGADA</sequence>
<gene>
    <name evidence="1" type="ORF">ABIE19_001649</name>
</gene>
<dbReference type="GO" id="GO:0016787">
    <property type="term" value="F:hydrolase activity"/>
    <property type="evidence" value="ECO:0007669"/>
    <property type="project" value="UniProtKB-KW"/>
</dbReference>
<dbReference type="Proteomes" id="UP001549313">
    <property type="component" value="Unassembled WGS sequence"/>
</dbReference>
<evidence type="ECO:0000313" key="2">
    <source>
        <dbReference type="Proteomes" id="UP001549313"/>
    </source>
</evidence>
<reference evidence="1 2" key="1">
    <citation type="submission" date="2024-06" db="EMBL/GenBank/DDBJ databases">
        <title>Sorghum-associated microbial communities from plants grown in Nebraska, USA.</title>
        <authorList>
            <person name="Schachtman D."/>
        </authorList>
    </citation>
    <scope>NUCLEOTIDE SEQUENCE [LARGE SCALE GENOMIC DNA]</scope>
    <source>
        <strain evidence="1 2">2814</strain>
    </source>
</reference>
<protein>
    <submittedName>
        <fullName evidence="1">NTP pyrophosphatase (Non-canonical NTP hydrolase)</fullName>
    </submittedName>
</protein>
<proteinExistence type="predicted"/>
<name>A0ABV2RAW2_9CAUL</name>
<dbReference type="EMBL" id="JBEPTF010000002">
    <property type="protein sequence ID" value="MET4683719.1"/>
    <property type="molecule type" value="Genomic_DNA"/>
</dbReference>
<accession>A0ABV2RAW2</accession>